<proteinExistence type="predicted"/>
<reference evidence="1 2" key="1">
    <citation type="submission" date="2021-11" db="EMBL/GenBank/DDBJ databases">
        <title>Aliifidinibius sp. nov., a new bacterium isolated from saline soil.</title>
        <authorList>
            <person name="Galisteo C."/>
            <person name="De La Haba R."/>
            <person name="Sanchez-Porro C."/>
            <person name="Ventosa A."/>
        </authorList>
    </citation>
    <scope>NUCLEOTIDE SEQUENCE [LARGE SCALE GENOMIC DNA]</scope>
    <source>
        <strain evidence="1 2">KACC 190600</strain>
    </source>
</reference>
<dbReference type="EMBL" id="JAJNDC010000002">
    <property type="protein sequence ID" value="MCW9712851.1"/>
    <property type="molecule type" value="Genomic_DNA"/>
</dbReference>
<evidence type="ECO:0000313" key="2">
    <source>
        <dbReference type="Proteomes" id="UP001207337"/>
    </source>
</evidence>
<organism evidence="1 2">
    <name type="scientific">Fodinibius salicampi</name>
    <dbReference type="NCBI Taxonomy" id="1920655"/>
    <lineage>
        <taxon>Bacteria</taxon>
        <taxon>Pseudomonadati</taxon>
        <taxon>Balneolota</taxon>
        <taxon>Balneolia</taxon>
        <taxon>Balneolales</taxon>
        <taxon>Balneolaceae</taxon>
        <taxon>Fodinibius</taxon>
    </lineage>
</organism>
<keyword evidence="2" id="KW-1185">Reference proteome</keyword>
<evidence type="ECO:0000313" key="1">
    <source>
        <dbReference type="EMBL" id="MCW9712851.1"/>
    </source>
</evidence>
<dbReference type="PROSITE" id="PS51257">
    <property type="entry name" value="PROKAR_LIPOPROTEIN"/>
    <property type="match status" value="1"/>
</dbReference>
<dbReference type="Gene3D" id="1.20.120.1490">
    <property type="match status" value="1"/>
</dbReference>
<name>A0ABT3PYE1_9BACT</name>
<dbReference type="RefSeq" id="WP_265789141.1">
    <property type="nucleotide sequence ID" value="NZ_BAABRS010000002.1"/>
</dbReference>
<evidence type="ECO:0008006" key="3">
    <source>
        <dbReference type="Google" id="ProtNLM"/>
    </source>
</evidence>
<gene>
    <name evidence="1" type="ORF">LQ318_08035</name>
</gene>
<comment type="caution">
    <text evidence="1">The sequence shown here is derived from an EMBL/GenBank/DDBJ whole genome shotgun (WGS) entry which is preliminary data.</text>
</comment>
<accession>A0ABT3PYE1</accession>
<protein>
    <recommendedName>
        <fullName evidence="3">Lipoprotein</fullName>
    </recommendedName>
</protein>
<sequence length="181" mass="20359">MNRISYLVFILCLAFLIGCSHNQHLHYTGQEAREIKALTTQEVEGYLNGKGMGLSKVAELNQYPGPKHVLELADELELSSKQKEQTQLLFNKMKEKAINIGETYIAKEQALNQMFESGNVSSSTVDSLLVEIGKIKGTLRAAHVNTHIQMIGILTTEQVKKYDELRGYGNGNSRYHHQKHS</sequence>
<dbReference type="Proteomes" id="UP001207337">
    <property type="component" value="Unassembled WGS sequence"/>
</dbReference>